<feature type="signal peptide" evidence="5">
    <location>
        <begin position="1"/>
        <end position="30"/>
    </location>
</feature>
<feature type="compositionally biased region" description="Polar residues" evidence="4">
    <location>
        <begin position="40"/>
        <end position="68"/>
    </location>
</feature>
<proteinExistence type="predicted"/>
<dbReference type="STRING" id="5643.A0A060SE87"/>
<dbReference type="PANTHER" id="PTHR23044:SF61">
    <property type="entry name" value="3'-5' EXORIBONUCLEASE 1-RELATED"/>
    <property type="match status" value="1"/>
</dbReference>
<comment type="caution">
    <text evidence="6">The sequence shown here is derived from an EMBL/GenBank/DDBJ whole genome shotgun (WGS) entry which is preliminary data.</text>
</comment>
<dbReference type="InterPro" id="IPR012337">
    <property type="entry name" value="RNaseH-like_sf"/>
</dbReference>
<evidence type="ECO:0000256" key="4">
    <source>
        <dbReference type="SAM" id="MobiDB-lite"/>
    </source>
</evidence>
<dbReference type="EMBL" id="CCBP010000092">
    <property type="protein sequence ID" value="CDO70703.1"/>
    <property type="molecule type" value="Genomic_DNA"/>
</dbReference>
<keyword evidence="5" id="KW-0732">Signal</keyword>
<dbReference type="Gene3D" id="3.30.420.10">
    <property type="entry name" value="Ribonuclease H-like superfamily/Ribonuclease H"/>
    <property type="match status" value="1"/>
</dbReference>
<name>A0A060SE87_PYCCI</name>
<dbReference type="InterPro" id="IPR051274">
    <property type="entry name" value="3-5_Exoribonuclease"/>
</dbReference>
<dbReference type="InterPro" id="IPR036397">
    <property type="entry name" value="RNaseH_sf"/>
</dbReference>
<reference evidence="6" key="1">
    <citation type="submission" date="2014-01" db="EMBL/GenBank/DDBJ databases">
        <title>The genome of the white-rot fungus Pycnoporus cinnabarinus: a basidiomycete model with a versatile arsenal for lignocellulosic biomass breakdown.</title>
        <authorList>
            <person name="Levasseur A."/>
            <person name="Lomascolo A."/>
            <person name="Ruiz-Duenas F.J."/>
            <person name="Uzan E."/>
            <person name="Piumi F."/>
            <person name="Kues U."/>
            <person name="Ram A.F.J."/>
            <person name="Murat C."/>
            <person name="Haon M."/>
            <person name="Benoit I."/>
            <person name="Arfi Y."/>
            <person name="Chevret D."/>
            <person name="Drula E."/>
            <person name="Kwon M.J."/>
            <person name="Gouret P."/>
            <person name="Lesage-Meessen L."/>
            <person name="Lombard V."/>
            <person name="Mariette J."/>
            <person name="Noirot C."/>
            <person name="Park J."/>
            <person name="Patyshakuliyeva A."/>
            <person name="Wieneger R.A.B."/>
            <person name="Wosten H.A.B."/>
            <person name="Martin F."/>
            <person name="Coutinho P.M."/>
            <person name="de Vries R."/>
            <person name="Martinez A.T."/>
            <person name="Klopp C."/>
            <person name="Pontarotti P."/>
            <person name="Henrissat B."/>
            <person name="Record E."/>
        </authorList>
    </citation>
    <scope>NUCLEOTIDE SEQUENCE [LARGE SCALE GENOMIC DNA]</scope>
    <source>
        <strain evidence="6">BRFM137</strain>
    </source>
</reference>
<dbReference type="HOGENOM" id="CLU_037266_1_0_1"/>
<dbReference type="GO" id="GO:0003676">
    <property type="term" value="F:nucleic acid binding"/>
    <property type="evidence" value="ECO:0007669"/>
    <property type="project" value="InterPro"/>
</dbReference>
<evidence type="ECO:0000256" key="2">
    <source>
        <dbReference type="ARBA" id="ARBA00022801"/>
    </source>
</evidence>
<evidence type="ECO:0000313" key="7">
    <source>
        <dbReference type="Proteomes" id="UP000029665"/>
    </source>
</evidence>
<keyword evidence="7" id="KW-1185">Reference proteome</keyword>
<sequence>MSLSLSLPACLQPQHAILLLLALLVPALIATSRRRLPPSSAHNTTTATQLPPSASKHTPTTPASLSDTTHQDPAHERDQDMLQRVKQPYDAFLVLDVEATCVAGAGFDYPNEIIEWPVVLLRWKDKDIKGKARQLEAVDEFRSFVRPTWRPKLSQFCTTLTGITQVRPPPPMLNAAPACVRANDIWCDLPSCDTLVLVACPLLSYLQDQVDSAPSFPEVLHQFRTFLEKHRLIDPESGRRLTRFCFCTDGPYDIRDFVVKQCFISKADTHPSMAHLGHHRRPTIGGRMARILRPKSGWRRESSPGAYAHCARSHHSTPSRRTQSRLLVTQVGAFPLPRRVSLSIPRQLHALGLEPFEGRQHSGIDDTRNIARLVVELARRGWRLEPNTAINPNRRWPWMGRRGRVLAEYYP</sequence>
<evidence type="ECO:0000256" key="1">
    <source>
        <dbReference type="ARBA" id="ARBA00022722"/>
    </source>
</evidence>
<protein>
    <submittedName>
        <fullName evidence="6">Uncharacterized protein</fullName>
    </submittedName>
</protein>
<dbReference type="SUPFAM" id="SSF53098">
    <property type="entry name" value="Ribonuclease H-like"/>
    <property type="match status" value="1"/>
</dbReference>
<feature type="chain" id="PRO_5001587461" evidence="5">
    <location>
        <begin position="31"/>
        <end position="411"/>
    </location>
</feature>
<accession>A0A060SE87</accession>
<feature type="compositionally biased region" description="Basic and acidic residues" evidence="4">
    <location>
        <begin position="69"/>
        <end position="78"/>
    </location>
</feature>
<dbReference type="CDD" id="cd06133">
    <property type="entry name" value="ERI-1_3'hExo_like"/>
    <property type="match status" value="1"/>
</dbReference>
<evidence type="ECO:0000256" key="3">
    <source>
        <dbReference type="ARBA" id="ARBA00022839"/>
    </source>
</evidence>
<dbReference type="GO" id="GO:0000175">
    <property type="term" value="F:3'-5'-RNA exonuclease activity"/>
    <property type="evidence" value="ECO:0007669"/>
    <property type="project" value="InterPro"/>
</dbReference>
<organism evidence="6 7">
    <name type="scientific">Pycnoporus cinnabarinus</name>
    <name type="common">Cinnabar-red polypore</name>
    <name type="synonym">Trametes cinnabarina</name>
    <dbReference type="NCBI Taxonomy" id="5643"/>
    <lineage>
        <taxon>Eukaryota</taxon>
        <taxon>Fungi</taxon>
        <taxon>Dikarya</taxon>
        <taxon>Basidiomycota</taxon>
        <taxon>Agaricomycotina</taxon>
        <taxon>Agaricomycetes</taxon>
        <taxon>Polyporales</taxon>
        <taxon>Polyporaceae</taxon>
        <taxon>Trametes</taxon>
    </lineage>
</organism>
<feature type="region of interest" description="Disordered" evidence="4">
    <location>
        <begin position="35"/>
        <end position="78"/>
    </location>
</feature>
<gene>
    <name evidence="6" type="ORF">BN946_scf184798.g18</name>
</gene>
<dbReference type="PANTHER" id="PTHR23044">
    <property type="entry name" value="3'-5' EXONUCLEASE ERI1-RELATED"/>
    <property type="match status" value="1"/>
</dbReference>
<dbReference type="InterPro" id="IPR047201">
    <property type="entry name" value="ERI-1_3'hExo-like"/>
</dbReference>
<keyword evidence="3" id="KW-0269">Exonuclease</keyword>
<dbReference type="OrthoDB" id="448399at2759"/>
<keyword evidence="2" id="KW-0378">Hydrolase</keyword>
<evidence type="ECO:0000256" key="5">
    <source>
        <dbReference type="SAM" id="SignalP"/>
    </source>
</evidence>
<dbReference type="Proteomes" id="UP000029665">
    <property type="component" value="Unassembled WGS sequence"/>
</dbReference>
<keyword evidence="1" id="KW-0540">Nuclease</keyword>
<evidence type="ECO:0000313" key="6">
    <source>
        <dbReference type="EMBL" id="CDO70703.1"/>
    </source>
</evidence>
<dbReference type="AlphaFoldDB" id="A0A060SE87"/>